<dbReference type="SUPFAM" id="SSF103190">
    <property type="entry name" value="Sensory domain-like"/>
    <property type="match status" value="1"/>
</dbReference>
<feature type="domain" description="Histidine kinase" evidence="15">
    <location>
        <begin position="424"/>
        <end position="527"/>
    </location>
</feature>
<evidence type="ECO:0000256" key="2">
    <source>
        <dbReference type="ARBA" id="ARBA00004651"/>
    </source>
</evidence>
<evidence type="ECO:0000256" key="14">
    <source>
        <dbReference type="SAM" id="Phobius"/>
    </source>
</evidence>
<proteinExistence type="predicted"/>
<evidence type="ECO:0000259" key="16">
    <source>
        <dbReference type="PROSITE" id="PS50112"/>
    </source>
</evidence>
<comment type="catalytic activity">
    <reaction evidence="1">
        <text>ATP + protein L-histidine = ADP + protein N-phospho-L-histidine.</text>
        <dbReference type="EC" id="2.7.13.3"/>
    </reaction>
</comment>
<keyword evidence="12" id="KW-0902">Two-component regulatory system</keyword>
<dbReference type="Pfam" id="PF02518">
    <property type="entry name" value="HATPase_c"/>
    <property type="match status" value="1"/>
</dbReference>
<dbReference type="PRINTS" id="PR00344">
    <property type="entry name" value="BCTRLSENSOR"/>
</dbReference>
<evidence type="ECO:0000256" key="12">
    <source>
        <dbReference type="ARBA" id="ARBA00023012"/>
    </source>
</evidence>
<feature type="domain" description="PAS" evidence="16">
    <location>
        <begin position="219"/>
        <end position="251"/>
    </location>
</feature>
<keyword evidence="18" id="KW-1185">Reference proteome</keyword>
<dbReference type="Pfam" id="PF00989">
    <property type="entry name" value="PAS"/>
    <property type="match status" value="1"/>
</dbReference>
<dbReference type="InterPro" id="IPR036890">
    <property type="entry name" value="HATPase_C_sf"/>
</dbReference>
<evidence type="ECO:0000256" key="7">
    <source>
        <dbReference type="ARBA" id="ARBA00022692"/>
    </source>
</evidence>
<evidence type="ECO:0000256" key="1">
    <source>
        <dbReference type="ARBA" id="ARBA00000085"/>
    </source>
</evidence>
<keyword evidence="5" id="KW-0597">Phosphoprotein</keyword>
<keyword evidence="4" id="KW-1003">Cell membrane</keyword>
<dbReference type="InterPro" id="IPR035965">
    <property type="entry name" value="PAS-like_dom_sf"/>
</dbReference>
<organism evidence="17 18">
    <name type="scientific">Sporosarcina ureae</name>
    <dbReference type="NCBI Taxonomy" id="1571"/>
    <lineage>
        <taxon>Bacteria</taxon>
        <taxon>Bacillati</taxon>
        <taxon>Bacillota</taxon>
        <taxon>Bacilli</taxon>
        <taxon>Bacillales</taxon>
        <taxon>Caryophanaceae</taxon>
        <taxon>Sporosarcina</taxon>
    </lineage>
</organism>
<dbReference type="PROSITE" id="PS50112">
    <property type="entry name" value="PAS"/>
    <property type="match status" value="1"/>
</dbReference>
<feature type="transmembrane region" description="Helical" evidence="14">
    <location>
        <begin position="177"/>
        <end position="196"/>
    </location>
</feature>
<dbReference type="InterPro" id="IPR016120">
    <property type="entry name" value="Sig_transdc_His_kin_SpoOB"/>
</dbReference>
<comment type="subcellular location">
    <subcellularLocation>
        <location evidence="2">Cell membrane</location>
        <topology evidence="2">Multi-pass membrane protein</topology>
    </subcellularLocation>
</comment>
<keyword evidence="8" id="KW-0547">Nucleotide-binding</keyword>
<reference evidence="17 18" key="1">
    <citation type="submission" date="2016-04" db="EMBL/GenBank/DDBJ databases">
        <title>Comparative Genomics and Epigenetics of Sporosarcina ureae.</title>
        <authorList>
            <person name="Oliver A.S."/>
            <person name="Cooper K.K."/>
        </authorList>
    </citation>
    <scope>NUCLEOTIDE SEQUENCE [LARGE SCALE GENOMIC DNA]</scope>
    <source>
        <strain evidence="17 18">S204</strain>
    </source>
</reference>
<dbReference type="SUPFAM" id="SSF55890">
    <property type="entry name" value="Sporulation response regulatory protein Spo0B"/>
    <property type="match status" value="1"/>
</dbReference>
<dbReference type="InterPro" id="IPR004358">
    <property type="entry name" value="Sig_transdc_His_kin-like_C"/>
</dbReference>
<dbReference type="Gene3D" id="3.30.565.10">
    <property type="entry name" value="Histidine kinase-like ATPase, C-terminal domain"/>
    <property type="match status" value="1"/>
</dbReference>
<dbReference type="InterPro" id="IPR005467">
    <property type="entry name" value="His_kinase_dom"/>
</dbReference>
<dbReference type="Pfam" id="PF17203">
    <property type="entry name" value="sCache_3_2"/>
    <property type="match status" value="1"/>
</dbReference>
<dbReference type="PANTHER" id="PTHR43547">
    <property type="entry name" value="TWO-COMPONENT HISTIDINE KINASE"/>
    <property type="match status" value="1"/>
</dbReference>
<evidence type="ECO:0000256" key="9">
    <source>
        <dbReference type="ARBA" id="ARBA00022777"/>
    </source>
</evidence>
<name>A0ABM6JUM8_SPOUR</name>
<evidence type="ECO:0000256" key="5">
    <source>
        <dbReference type="ARBA" id="ARBA00022553"/>
    </source>
</evidence>
<keyword evidence="11 14" id="KW-1133">Transmembrane helix</keyword>
<dbReference type="InterPro" id="IPR013767">
    <property type="entry name" value="PAS_fold"/>
</dbReference>
<dbReference type="InterPro" id="IPR000014">
    <property type="entry name" value="PAS"/>
</dbReference>
<evidence type="ECO:0000259" key="15">
    <source>
        <dbReference type="PROSITE" id="PS50109"/>
    </source>
</evidence>
<evidence type="ECO:0000256" key="3">
    <source>
        <dbReference type="ARBA" id="ARBA00012438"/>
    </source>
</evidence>
<evidence type="ECO:0000313" key="18">
    <source>
        <dbReference type="Proteomes" id="UP000192486"/>
    </source>
</evidence>
<sequence length="535" mass="59133">MLKSKLQKKILLMVTSLILFLMTLMLIVFVITDYLNLLDRSHTVGLQTAKMLSYMDTVKDGLEEKGDVEKAGDLEAVIERYSNQVDATFIVVQDKAGHILASPDDSQIGKVIPFEDGYKAIVFGANYSMLSSEIIGPSVSSKAPIYNEEENQIIGVVTVGYLISDLRENVHNRVEKLIYISLLILALGIYISFRLAKSIRKDTFGLEPEQIANFYMERRAILASIDEGIIAVNQSGKITLINTAARSILGIRTNRKGDDIETIFPNLPSVAELNGSVTQSFEMVYSAKRLVVSGMPLQLEGVQKGALITFRDTTEMVEVVNTLYEVRKYSDDLRAQTHEFTNKLYLISGLLQLGKYEEAVRTIQTEINVSDNTNQFILENIKDAHVQAILFGKLGKASEMKVGFEIDDNSSLGSLPKWLGTGALTVILGNLIDNALEVTANHSEGHVSFFALDFGEDVIFKLSDNGHGIQTDQIDTLFQKGYSTKSKTGRGFGLANVQQAVRSLGGTIQVSSTEEGTIISVYIPKHAEHEEREVK</sequence>
<dbReference type="PANTHER" id="PTHR43547:SF3">
    <property type="entry name" value="SENSOR PROTEIN CITS"/>
    <property type="match status" value="1"/>
</dbReference>
<dbReference type="EC" id="2.7.13.3" evidence="3"/>
<keyword evidence="6" id="KW-0808">Transferase</keyword>
<dbReference type="Pfam" id="PF14689">
    <property type="entry name" value="SPOB_a"/>
    <property type="match status" value="1"/>
</dbReference>
<dbReference type="InterPro" id="IPR039506">
    <property type="entry name" value="SPOB_a"/>
</dbReference>
<accession>A0ABM6JUM8</accession>
<evidence type="ECO:0000256" key="4">
    <source>
        <dbReference type="ARBA" id="ARBA00022475"/>
    </source>
</evidence>
<dbReference type="SMART" id="SM00387">
    <property type="entry name" value="HATPase_c"/>
    <property type="match status" value="1"/>
</dbReference>
<dbReference type="SUPFAM" id="SSF55874">
    <property type="entry name" value="ATPase domain of HSP90 chaperone/DNA topoisomerase II/histidine kinase"/>
    <property type="match status" value="1"/>
</dbReference>
<dbReference type="Proteomes" id="UP000192486">
    <property type="component" value="Chromosome"/>
</dbReference>
<evidence type="ECO:0000313" key="17">
    <source>
        <dbReference type="EMBL" id="ARF13940.1"/>
    </source>
</evidence>
<keyword evidence="7 14" id="KW-0812">Transmembrane</keyword>
<dbReference type="EMBL" id="CP015108">
    <property type="protein sequence ID" value="ARF13940.1"/>
    <property type="molecule type" value="Genomic_DNA"/>
</dbReference>
<dbReference type="InterPro" id="IPR029151">
    <property type="entry name" value="Sensor-like_sf"/>
</dbReference>
<dbReference type="InterPro" id="IPR033463">
    <property type="entry name" value="sCache_3"/>
</dbReference>
<keyword evidence="10" id="KW-0067">ATP-binding</keyword>
<feature type="transmembrane region" description="Helical" evidence="14">
    <location>
        <begin position="12"/>
        <end position="31"/>
    </location>
</feature>
<dbReference type="Gene3D" id="1.10.287.130">
    <property type="match status" value="1"/>
</dbReference>
<evidence type="ECO:0000256" key="10">
    <source>
        <dbReference type="ARBA" id="ARBA00022840"/>
    </source>
</evidence>
<protein>
    <recommendedName>
        <fullName evidence="3">histidine kinase</fullName>
        <ecNumber evidence="3">2.7.13.3</ecNumber>
    </recommendedName>
</protein>
<dbReference type="SUPFAM" id="SSF55785">
    <property type="entry name" value="PYP-like sensor domain (PAS domain)"/>
    <property type="match status" value="1"/>
</dbReference>
<evidence type="ECO:0000256" key="8">
    <source>
        <dbReference type="ARBA" id="ARBA00022741"/>
    </source>
</evidence>
<dbReference type="RefSeq" id="WP_083065554.1">
    <property type="nucleotide sequence ID" value="NZ_CP015108.1"/>
</dbReference>
<keyword evidence="13 14" id="KW-0472">Membrane</keyword>
<dbReference type="Gene3D" id="3.30.450.20">
    <property type="entry name" value="PAS domain"/>
    <property type="match status" value="2"/>
</dbReference>
<dbReference type="InterPro" id="IPR003594">
    <property type="entry name" value="HATPase_dom"/>
</dbReference>
<evidence type="ECO:0000256" key="13">
    <source>
        <dbReference type="ARBA" id="ARBA00023136"/>
    </source>
</evidence>
<keyword evidence="9" id="KW-0418">Kinase</keyword>
<evidence type="ECO:0000256" key="6">
    <source>
        <dbReference type="ARBA" id="ARBA00022679"/>
    </source>
</evidence>
<evidence type="ECO:0000256" key="11">
    <source>
        <dbReference type="ARBA" id="ARBA00022989"/>
    </source>
</evidence>
<gene>
    <name evidence="17" type="ORF">SporoS204_07150</name>
</gene>
<dbReference type="PROSITE" id="PS50109">
    <property type="entry name" value="HIS_KIN"/>
    <property type="match status" value="1"/>
</dbReference>